<dbReference type="InterPro" id="IPR003856">
    <property type="entry name" value="LPS_length_determ_N"/>
</dbReference>
<protein>
    <recommendedName>
        <fullName evidence="4">Capsular polysaccharide biosynthesis protein CpsC</fullName>
    </recommendedName>
</protein>
<comment type="caution">
    <text evidence="15">The sequence shown here is derived from an EMBL/GenBank/DDBJ whole genome shotgun (WGS) entry which is preliminary data.</text>
</comment>
<evidence type="ECO:0000256" key="6">
    <source>
        <dbReference type="ARBA" id="ARBA00022692"/>
    </source>
</evidence>
<organism evidence="15 16">
    <name type="scientific">Enterococcus dongliensis</name>
    <dbReference type="NCBI Taxonomy" id="2559925"/>
    <lineage>
        <taxon>Bacteria</taxon>
        <taxon>Bacillati</taxon>
        <taxon>Bacillota</taxon>
        <taxon>Bacilli</taxon>
        <taxon>Lactobacillales</taxon>
        <taxon>Enterococcaceae</taxon>
        <taxon>Enterococcus</taxon>
    </lineage>
</organism>
<keyword evidence="10" id="KW-0270">Exopolysaccharide synthesis</keyword>
<dbReference type="PANTHER" id="PTHR32309:SF13">
    <property type="entry name" value="FERRIC ENTEROBACTIN TRANSPORT PROTEIN FEPE"/>
    <property type="match status" value="1"/>
</dbReference>
<keyword evidence="17" id="KW-1185">Reference proteome</keyword>
<dbReference type="InterPro" id="IPR050445">
    <property type="entry name" value="Bact_polysacc_biosynth/exp"/>
</dbReference>
<comment type="function">
    <text evidence="11">Required for CpsD phosphorylation. Involved in the regulation of capsular polysaccharide biosynthesis. May be part of a complex that directs the coordinated polymerization and export to the cell surface of the capsular polysaccharide.</text>
</comment>
<keyword evidence="5" id="KW-1003">Cell membrane</keyword>
<evidence type="ECO:0000256" key="10">
    <source>
        <dbReference type="ARBA" id="ARBA00023169"/>
    </source>
</evidence>
<dbReference type="AlphaFoldDB" id="A0AAP5NMK7"/>
<evidence type="ECO:0000259" key="13">
    <source>
        <dbReference type="Pfam" id="PF02706"/>
    </source>
</evidence>
<dbReference type="GO" id="GO:0000271">
    <property type="term" value="P:polysaccharide biosynthetic process"/>
    <property type="evidence" value="ECO:0007669"/>
    <property type="project" value="UniProtKB-KW"/>
</dbReference>
<keyword evidence="8 12" id="KW-1133">Transmembrane helix</keyword>
<evidence type="ECO:0000256" key="2">
    <source>
        <dbReference type="ARBA" id="ARBA00005132"/>
    </source>
</evidence>
<dbReference type="EMBL" id="JARPYT010000011">
    <property type="protein sequence ID" value="MDT2637526.1"/>
    <property type="molecule type" value="Genomic_DNA"/>
</dbReference>
<evidence type="ECO:0000256" key="7">
    <source>
        <dbReference type="ARBA" id="ARBA00022903"/>
    </source>
</evidence>
<dbReference type="EMBL" id="JARPYR010000010">
    <property type="protein sequence ID" value="MDT2596631.1"/>
    <property type="molecule type" value="Genomic_DNA"/>
</dbReference>
<dbReference type="GO" id="GO:0005886">
    <property type="term" value="C:plasma membrane"/>
    <property type="evidence" value="ECO:0007669"/>
    <property type="project" value="UniProtKB-SubCell"/>
</dbReference>
<evidence type="ECO:0000313" key="15">
    <source>
        <dbReference type="EMBL" id="MDT2637526.1"/>
    </source>
</evidence>
<sequence length="260" mass="29376">MEETVSLEQIFLILKKKGLFIALVTIIGVALTAGITFFVLTPKYESSAQLIVQTKQTNDVYGNLQNNISGNVLLINTYKDMIKDDIVIDAVQEELKKEYQYNYSNSQLKEMIEIEQAENSQMFRIIVTSTKPRSAAIIVNTTAEIFQEKAEEILAITEVFITSKGNIPTEAVFPNNGLNLIVGTLLSLILGMGLAFLTELFNKTIKDERVIRDVLELPLLGQVSEFNKKDLLYKRKNEQSPEENKILNDLVVPNCKRKRV</sequence>
<name>A0AAP5NMK7_9ENTE</name>
<dbReference type="Proteomes" id="UP001256547">
    <property type="component" value="Unassembled WGS sequence"/>
</dbReference>
<evidence type="ECO:0000313" key="16">
    <source>
        <dbReference type="Proteomes" id="UP001245561"/>
    </source>
</evidence>
<dbReference type="RefSeq" id="WP_137603913.1">
    <property type="nucleotide sequence ID" value="NZ_JARPYR010000010.1"/>
</dbReference>
<evidence type="ECO:0000313" key="14">
    <source>
        <dbReference type="EMBL" id="MDT2596631.1"/>
    </source>
</evidence>
<keyword evidence="6 12" id="KW-0812">Transmembrane</keyword>
<feature type="transmembrane region" description="Helical" evidence="12">
    <location>
        <begin position="180"/>
        <end position="202"/>
    </location>
</feature>
<evidence type="ECO:0000256" key="1">
    <source>
        <dbReference type="ARBA" id="ARBA00004651"/>
    </source>
</evidence>
<evidence type="ECO:0000256" key="9">
    <source>
        <dbReference type="ARBA" id="ARBA00023136"/>
    </source>
</evidence>
<dbReference type="Proteomes" id="UP001245561">
    <property type="component" value="Unassembled WGS sequence"/>
</dbReference>
<evidence type="ECO:0000313" key="17">
    <source>
        <dbReference type="Proteomes" id="UP001256547"/>
    </source>
</evidence>
<comment type="similarity">
    <text evidence="3">Belongs to the CpsC/CapA family.</text>
</comment>
<comment type="pathway">
    <text evidence="2">Capsule biogenesis; capsule polysaccharide biosynthesis.</text>
</comment>
<dbReference type="PANTHER" id="PTHR32309">
    <property type="entry name" value="TYROSINE-PROTEIN KINASE"/>
    <property type="match status" value="1"/>
</dbReference>
<evidence type="ECO:0000256" key="3">
    <source>
        <dbReference type="ARBA" id="ARBA00006683"/>
    </source>
</evidence>
<dbReference type="GO" id="GO:0004713">
    <property type="term" value="F:protein tyrosine kinase activity"/>
    <property type="evidence" value="ECO:0007669"/>
    <property type="project" value="TreeGrafter"/>
</dbReference>
<evidence type="ECO:0000256" key="12">
    <source>
        <dbReference type="SAM" id="Phobius"/>
    </source>
</evidence>
<keyword evidence="9 12" id="KW-0472">Membrane</keyword>
<evidence type="ECO:0000256" key="11">
    <source>
        <dbReference type="ARBA" id="ARBA00045736"/>
    </source>
</evidence>
<feature type="domain" description="Polysaccharide chain length determinant N-terminal" evidence="13">
    <location>
        <begin position="4"/>
        <end position="94"/>
    </location>
</feature>
<dbReference type="Pfam" id="PF02706">
    <property type="entry name" value="Wzz"/>
    <property type="match status" value="1"/>
</dbReference>
<accession>A0AAP5NMK7</accession>
<evidence type="ECO:0000256" key="8">
    <source>
        <dbReference type="ARBA" id="ARBA00022989"/>
    </source>
</evidence>
<comment type="subcellular location">
    <subcellularLocation>
        <location evidence="1">Cell membrane</location>
        <topology evidence="1">Multi-pass membrane protein</topology>
    </subcellularLocation>
</comment>
<reference evidence="15 17" key="1">
    <citation type="submission" date="2023-03" db="EMBL/GenBank/DDBJ databases">
        <authorList>
            <person name="Shen W."/>
            <person name="Cai J."/>
        </authorList>
    </citation>
    <scope>NUCLEOTIDE SEQUENCE</scope>
    <source>
        <strain evidence="15">P55-2</strain>
        <strain evidence="14 17">P72-2</strain>
    </source>
</reference>
<keyword evidence="7" id="KW-0972">Capsule biogenesis/degradation</keyword>
<proteinExistence type="inferred from homology"/>
<feature type="transmembrane region" description="Helical" evidence="12">
    <location>
        <begin position="20"/>
        <end position="40"/>
    </location>
</feature>
<evidence type="ECO:0000256" key="4">
    <source>
        <dbReference type="ARBA" id="ARBA00020739"/>
    </source>
</evidence>
<gene>
    <name evidence="15" type="ORF">P7D36_08395</name>
    <name evidence="14" type="ORF">P7D39_06280</name>
</gene>
<evidence type="ECO:0000256" key="5">
    <source>
        <dbReference type="ARBA" id="ARBA00022475"/>
    </source>
</evidence>